<dbReference type="CDD" id="cd14731">
    <property type="entry name" value="LodA_like_1"/>
    <property type="match status" value="1"/>
</dbReference>
<organism evidence="4 5">
    <name type="scientific">Archangium lansingense</name>
    <dbReference type="NCBI Taxonomy" id="2995310"/>
    <lineage>
        <taxon>Bacteria</taxon>
        <taxon>Pseudomonadati</taxon>
        <taxon>Myxococcota</taxon>
        <taxon>Myxococcia</taxon>
        <taxon>Myxococcales</taxon>
        <taxon>Cystobacterineae</taxon>
        <taxon>Archangiaceae</taxon>
        <taxon>Archangium</taxon>
    </lineage>
</organism>
<reference evidence="4 5" key="1">
    <citation type="submission" date="2022-11" db="EMBL/GenBank/DDBJ databases">
        <title>Minimal conservation of predation-associated metabolite biosynthetic gene clusters underscores biosynthetic potential of Myxococcota including descriptions for ten novel species: Archangium lansinium sp. nov., Myxococcus landrumus sp. nov., Nannocystis bai.</title>
        <authorList>
            <person name="Ahearne A."/>
            <person name="Stevens C."/>
            <person name="Phillips K."/>
        </authorList>
    </citation>
    <scope>NUCLEOTIDE SEQUENCE [LARGE SCALE GENOMIC DNA]</scope>
    <source>
        <strain evidence="4 5">MIWBW</strain>
    </source>
</reference>
<dbReference type="RefSeq" id="WP_267537948.1">
    <property type="nucleotide sequence ID" value="NZ_JAPNKA010000001.1"/>
</dbReference>
<dbReference type="InterPro" id="IPR041173">
    <property type="entry name" value="LodA_C"/>
</dbReference>
<proteinExistence type="predicted"/>
<evidence type="ECO:0000259" key="3">
    <source>
        <dbReference type="Pfam" id="PF18417"/>
    </source>
</evidence>
<comment type="caution">
    <text evidence="4">The sequence shown here is derived from an EMBL/GenBank/DDBJ whole genome shotgun (WGS) entry which is preliminary data.</text>
</comment>
<evidence type="ECO:0000313" key="5">
    <source>
        <dbReference type="Proteomes" id="UP001207654"/>
    </source>
</evidence>
<evidence type="ECO:0000313" key="4">
    <source>
        <dbReference type="EMBL" id="MCY1079215.1"/>
    </source>
</evidence>
<gene>
    <name evidence="4" type="ORF">OV287_32615</name>
</gene>
<dbReference type="Pfam" id="PF17990">
    <property type="entry name" value="LodA_N"/>
    <property type="match status" value="1"/>
</dbReference>
<feature type="domain" description="L-Lysine epsilon oxidase N-terminal" evidence="2">
    <location>
        <begin position="14"/>
        <end position="224"/>
    </location>
</feature>
<feature type="region of interest" description="Disordered" evidence="1">
    <location>
        <begin position="22"/>
        <end position="44"/>
    </location>
</feature>
<evidence type="ECO:0000259" key="2">
    <source>
        <dbReference type="Pfam" id="PF17990"/>
    </source>
</evidence>
<protein>
    <submittedName>
        <fullName evidence="4">LodA/GoxA family CTQ-dependent oxidase</fullName>
    </submittedName>
</protein>
<dbReference type="Pfam" id="PF18417">
    <property type="entry name" value="LodA_C"/>
    <property type="match status" value="1"/>
</dbReference>
<dbReference type="Proteomes" id="UP001207654">
    <property type="component" value="Unassembled WGS sequence"/>
</dbReference>
<accession>A0ABT4AC16</accession>
<dbReference type="InterPro" id="IPR033798">
    <property type="entry name" value="LodA-like"/>
</dbReference>
<name>A0ABT4AC16_9BACT</name>
<dbReference type="InterPro" id="IPR041168">
    <property type="entry name" value="LodA_N"/>
</dbReference>
<feature type="domain" description="L-lysine epsilon oxidase C-terminal" evidence="3">
    <location>
        <begin position="349"/>
        <end position="490"/>
    </location>
</feature>
<evidence type="ECO:0000256" key="1">
    <source>
        <dbReference type="SAM" id="MobiDB-lite"/>
    </source>
</evidence>
<dbReference type="EMBL" id="JAPNKA010000001">
    <property type="protein sequence ID" value="MCY1079215.1"/>
    <property type="molecule type" value="Genomic_DNA"/>
</dbReference>
<sequence length="655" mass="72343">MSSPHDRIVSCAIHPAIGIARVGSSQNGHFPGPEVPGARPSPDMRFKDEEGRIKRQVARFRIYGFDAQGRVVKELTADEAQIEWRVHLANRKAGWYEFHNAMDLGPLALQAPRRNANFPFPREVLVIDPGPRAISGTNTQGPGFQFNSGMFVDRQVYLGELRTDDKGRLLVLGGRGQSGAFDGSRPLTFANNNGWFDDTADGPVRATVRLGNRTLEAEPAMVVVSPPNYGPGLYAVVTMYDVVLDLHIRLGNLDAPPEKPSFWRDIFPIFERMVTLGHVNRGIFTLLGTGSPSDLLAPELLEKLADPSAASAPVRQRLFRWFRDPDSTVEQRAYLPPFYGDAFVDFQGVPGTGLSVTRTQYAMLRAWAEGRFTHDPKDRPYPPSSFDAIPLADQPHALDRANLEECLGGPFHPGIELTWTLRIPRMWRRPFRLNVLPEGTPVRMDFGEVLTPEVALGPGGPHEASGPGTLTRFMGVPWQTDEASCLAGYELGTYLPVPSFWAARVPNHVLPEFAYQRLMKESLSLAQRHKHLNNRPDWLRHLSDQFLDRINNMVSLWDRVGIAAQRPGPKDFAEAELPERLWVETEIGPELTANDATVTMTLIAEGDAQPGIPAPVPVKLVARAAVAAPPAAAPTAPAAAPEKLHGRIVARRDQH</sequence>
<keyword evidence="5" id="KW-1185">Reference proteome</keyword>